<proteinExistence type="inferred from homology"/>
<dbReference type="PANTHER" id="PTHR31760">
    <property type="entry name" value="S-ADENOSYL-L-METHIONINE-DEPENDENT METHYLTRANSFERASES SUPERFAMILY PROTEIN"/>
    <property type="match status" value="1"/>
</dbReference>
<protein>
    <submittedName>
        <fullName evidence="4">Putative glucose inhibited division protein B</fullName>
    </submittedName>
</protein>
<evidence type="ECO:0000256" key="1">
    <source>
        <dbReference type="ARBA" id="ARBA00022490"/>
    </source>
</evidence>
<dbReference type="GeneID" id="6481440"/>
<dbReference type="PANTHER" id="PTHR31760:SF0">
    <property type="entry name" value="S-ADENOSYL-L-METHIONINE-DEPENDENT METHYLTRANSFERASES SUPERFAMILY PROTEIN"/>
    <property type="match status" value="1"/>
</dbReference>
<dbReference type="RefSeq" id="YP_002048845.1">
    <property type="nucleotide sequence ID" value="NC_011087.1"/>
</dbReference>
<dbReference type="PIRSF" id="PIRSF003078">
    <property type="entry name" value="GidB"/>
    <property type="match status" value="1"/>
</dbReference>
<sequence length="245" mass="27374">MSSTDSFLQANSHFWKSLGWEPVANQIDQLKLLQILLSEWNHRVNLTRLVEGEDFWITQVFDSLWPLQRLLNNPRPIRCIDVGTGCGFPGLALAIALPEASLTLVDSVGRKIEAVKAIVESLGLSDRISFRIERIERTGQDLNCRNQFDMAIARAVGTPTVVAEYLLPLLAESGEALLYRGRWIDNDTVALKSPLNLLGGRILRLDRCNLLDGRGIRHVIVLKRINSCPIISPRMVGIPTTEPLC</sequence>
<keyword evidence="3" id="KW-0808">Transferase</keyword>
<organism evidence="4">
    <name type="scientific">Paulinella chromatophora</name>
    <dbReference type="NCBI Taxonomy" id="39717"/>
    <lineage>
        <taxon>Eukaryota</taxon>
        <taxon>Sar</taxon>
        <taxon>Rhizaria</taxon>
        <taxon>Cercozoa</taxon>
        <taxon>Imbricatea</taxon>
        <taxon>Silicofilosea</taxon>
        <taxon>Euglyphida</taxon>
        <taxon>Paulinellidae</taxon>
        <taxon>Paulinella</taxon>
    </lineage>
</organism>
<evidence type="ECO:0000313" key="4">
    <source>
        <dbReference type="EMBL" id="ACB42635.1"/>
    </source>
</evidence>
<reference evidence="4" key="1">
    <citation type="submission" date="2007-08" db="EMBL/GenBank/DDBJ databases">
        <authorList>
            <person name="Gloeckner G."/>
            <person name="Nowack E."/>
            <person name="Melkonian M."/>
        </authorList>
    </citation>
    <scope>NUCLEOTIDE SEQUENCE</scope>
</reference>
<keyword evidence="2" id="KW-0698">rRNA processing</keyword>
<dbReference type="Pfam" id="PF02527">
    <property type="entry name" value="GidB"/>
    <property type="match status" value="1"/>
</dbReference>
<keyword evidence="4" id="KW-0934">Plastid</keyword>
<dbReference type="GO" id="GO:0005829">
    <property type="term" value="C:cytosol"/>
    <property type="evidence" value="ECO:0007669"/>
    <property type="project" value="TreeGrafter"/>
</dbReference>
<dbReference type="GO" id="GO:0070043">
    <property type="term" value="F:rRNA (guanine-N7-)-methyltransferase activity"/>
    <property type="evidence" value="ECO:0007669"/>
    <property type="project" value="TreeGrafter"/>
</dbReference>
<keyword evidence="1" id="KW-0963">Cytoplasm</keyword>
<dbReference type="HAMAP" id="MF_00074">
    <property type="entry name" value="16SrRNA_methyltr_G"/>
    <property type="match status" value="1"/>
</dbReference>
<name>B1X3W6_PAUCH</name>
<accession>B1X3W6</accession>
<dbReference type="AlphaFoldDB" id="B1X3W6"/>
<reference evidence="4" key="2">
    <citation type="journal article" date="2008" name="Curr. Biol.">
        <title>Chromatophore genome sequence of Paulinella sheds light on acquisition of photosynthesis by eukaryotes.</title>
        <authorList>
            <person name="Nowack E.C.M."/>
            <person name="Melkonian M."/>
            <person name="Gloeckner G."/>
        </authorList>
    </citation>
    <scope>NUCLEOTIDE SEQUENCE [LARGE SCALE GENOMIC DNA]</scope>
</reference>
<dbReference type="SUPFAM" id="SSF53335">
    <property type="entry name" value="S-adenosyl-L-methionine-dependent methyltransferases"/>
    <property type="match status" value="1"/>
</dbReference>
<dbReference type="NCBIfam" id="TIGR00138">
    <property type="entry name" value="rsmG_gidB"/>
    <property type="match status" value="1"/>
</dbReference>
<gene>
    <name evidence="4" type="primary">gidB</name>
    <name evidence="4" type="ordered locus">PCC_0185</name>
</gene>
<dbReference type="Gene3D" id="3.40.50.150">
    <property type="entry name" value="Vaccinia Virus protein VP39"/>
    <property type="match status" value="1"/>
</dbReference>
<dbReference type="InterPro" id="IPR003682">
    <property type="entry name" value="rRNA_ssu_MeTfrase_G"/>
</dbReference>
<geneLocation type="organellar chromatophore" evidence="4"/>
<dbReference type="InterPro" id="IPR029063">
    <property type="entry name" value="SAM-dependent_MTases_sf"/>
</dbReference>
<evidence type="ECO:0000256" key="2">
    <source>
        <dbReference type="ARBA" id="ARBA00022552"/>
    </source>
</evidence>
<dbReference type="EMBL" id="CP000815">
    <property type="protein sequence ID" value="ACB42635.1"/>
    <property type="molecule type" value="Genomic_DNA"/>
</dbReference>
<evidence type="ECO:0000256" key="3">
    <source>
        <dbReference type="ARBA" id="ARBA00022679"/>
    </source>
</evidence>